<dbReference type="AlphaFoldDB" id="A0A7R9G2Z9"/>
<dbReference type="InterPro" id="IPR003961">
    <property type="entry name" value="FN3_dom"/>
</dbReference>
<dbReference type="InterPro" id="IPR013783">
    <property type="entry name" value="Ig-like_fold"/>
</dbReference>
<organism evidence="3">
    <name type="scientific">Timema shepardi</name>
    <name type="common">Walking stick</name>
    <dbReference type="NCBI Taxonomy" id="629360"/>
    <lineage>
        <taxon>Eukaryota</taxon>
        <taxon>Metazoa</taxon>
        <taxon>Ecdysozoa</taxon>
        <taxon>Arthropoda</taxon>
        <taxon>Hexapoda</taxon>
        <taxon>Insecta</taxon>
        <taxon>Pterygota</taxon>
        <taxon>Neoptera</taxon>
        <taxon>Polyneoptera</taxon>
        <taxon>Phasmatodea</taxon>
        <taxon>Timematodea</taxon>
        <taxon>Timematoidea</taxon>
        <taxon>Timematidae</taxon>
        <taxon>Timema</taxon>
    </lineage>
</organism>
<dbReference type="SUPFAM" id="SSF49265">
    <property type="entry name" value="Fibronectin type III"/>
    <property type="match status" value="3"/>
</dbReference>
<name>A0A7R9G2Z9_TIMSH</name>
<dbReference type="CDD" id="cd00063">
    <property type="entry name" value="FN3"/>
    <property type="match status" value="1"/>
</dbReference>
<dbReference type="Pfam" id="PF00041">
    <property type="entry name" value="fn3"/>
    <property type="match status" value="1"/>
</dbReference>
<reference evidence="3" key="1">
    <citation type="submission" date="2020-11" db="EMBL/GenBank/DDBJ databases">
        <authorList>
            <person name="Tran Van P."/>
        </authorList>
    </citation>
    <scope>NUCLEOTIDE SEQUENCE</scope>
</reference>
<evidence type="ECO:0000259" key="2">
    <source>
        <dbReference type="PROSITE" id="PS50853"/>
    </source>
</evidence>
<gene>
    <name evidence="3" type="ORF">TSIB3V08_LOCUS9074</name>
</gene>
<sequence>MYDFNSFRDVKDVDLDSVGSMVLHVSPASIEWTSPDSNNDCVEGYAVCWNSTTFDETYSNCSNLSNDTTSYTLAEDIQVCVEYSASVVVLGTDGQRSSTMEFSFTYTSPNDIDLLVNTNVTVESSSISLEYETSYDYPFCGLNVTGCFSSDTNLSDCISMSGQGGGLDILFLPPDLTMIQSVNVDNFNDSSATISWQPVYEGSPCSSGYSVCYLEENSTKASICNSVDKELNKIQLLNLTSLTDYYVSVGAVFPDGTLSDKVATTFQTSVIEPVSNISVSNATSPAVIKWTASKSSNTCVTGYEVCLNVITLSDSNTTCKNVSKNETSLVINGNTYHCITYNATITTLGVVGLRSEPFYSTQVFLPTVNIDSLINISSNMNKSTILVVSRAFTLYPYCGKNVSYCVSHRNPYSEDCDIDIEPGNVTNNTLGNYSGTSCNLYNITLNLTYYSASVFTILSKTVRFSEDCESPYPSSFSRIVLSPGDNVVHLNGVPTSEMNHSTRQESGGDIKSNGQI</sequence>
<protein>
    <recommendedName>
        <fullName evidence="2">Fibronectin type-III domain-containing protein</fullName>
    </recommendedName>
</protein>
<dbReference type="Gene3D" id="2.60.40.10">
    <property type="entry name" value="Immunoglobulins"/>
    <property type="match status" value="2"/>
</dbReference>
<accession>A0A7R9G2Z9</accession>
<dbReference type="InterPro" id="IPR036116">
    <property type="entry name" value="FN3_sf"/>
</dbReference>
<feature type="domain" description="Fibronectin type-III" evidence="2">
    <location>
        <begin position="178"/>
        <end position="273"/>
    </location>
</feature>
<dbReference type="EMBL" id="OC005020">
    <property type="protein sequence ID" value="CAD7265028.1"/>
    <property type="molecule type" value="Genomic_DNA"/>
</dbReference>
<evidence type="ECO:0000256" key="1">
    <source>
        <dbReference type="SAM" id="MobiDB-lite"/>
    </source>
</evidence>
<dbReference type="PROSITE" id="PS50853">
    <property type="entry name" value="FN3"/>
    <property type="match status" value="1"/>
</dbReference>
<proteinExistence type="predicted"/>
<evidence type="ECO:0000313" key="3">
    <source>
        <dbReference type="EMBL" id="CAD7265028.1"/>
    </source>
</evidence>
<feature type="region of interest" description="Disordered" evidence="1">
    <location>
        <begin position="493"/>
        <end position="516"/>
    </location>
</feature>